<protein>
    <submittedName>
        <fullName evidence="2">Uncharacterized protein</fullName>
    </submittedName>
</protein>
<feature type="compositionally biased region" description="Low complexity" evidence="1">
    <location>
        <begin position="92"/>
        <end position="101"/>
    </location>
</feature>
<comment type="caution">
    <text evidence="2">The sequence shown here is derived from an EMBL/GenBank/DDBJ whole genome shotgun (WGS) entry which is preliminary data.</text>
</comment>
<feature type="region of interest" description="Disordered" evidence="1">
    <location>
        <begin position="58"/>
        <end position="131"/>
    </location>
</feature>
<evidence type="ECO:0000313" key="2">
    <source>
        <dbReference type="EMBL" id="KAA1077302.1"/>
    </source>
</evidence>
<name>A0A5B0ML01_PUCGR</name>
<proteinExistence type="predicted"/>
<dbReference type="AlphaFoldDB" id="A0A5B0ML01"/>
<sequence length="159" mass="16866">MTGLAYRPSSGVCTPPDDRSRPVIDGIQSHQVEYTSLHLMAGQTGHVLHPMTAHIQPLSGPYAQASTPPHPATDGPKTAITKGPSPAPSPLRSQGRAGSRLGARRRAFSAVSRRPNQAHTSERQRSTQLAHVSAPHTTLASFSMWACATAALQLTQFGC</sequence>
<feature type="region of interest" description="Disordered" evidence="1">
    <location>
        <begin position="1"/>
        <end position="21"/>
    </location>
</feature>
<dbReference type="Proteomes" id="UP000324748">
    <property type="component" value="Unassembled WGS sequence"/>
</dbReference>
<gene>
    <name evidence="2" type="ORF">PGT21_002530</name>
</gene>
<evidence type="ECO:0000313" key="3">
    <source>
        <dbReference type="Proteomes" id="UP000324748"/>
    </source>
</evidence>
<accession>A0A5B0ML01</accession>
<organism evidence="2 3">
    <name type="scientific">Puccinia graminis f. sp. tritici</name>
    <dbReference type="NCBI Taxonomy" id="56615"/>
    <lineage>
        <taxon>Eukaryota</taxon>
        <taxon>Fungi</taxon>
        <taxon>Dikarya</taxon>
        <taxon>Basidiomycota</taxon>
        <taxon>Pucciniomycotina</taxon>
        <taxon>Pucciniomycetes</taxon>
        <taxon>Pucciniales</taxon>
        <taxon>Pucciniaceae</taxon>
        <taxon>Puccinia</taxon>
    </lineage>
</organism>
<evidence type="ECO:0000256" key="1">
    <source>
        <dbReference type="SAM" id="MobiDB-lite"/>
    </source>
</evidence>
<reference evidence="2 3" key="1">
    <citation type="submission" date="2019-05" db="EMBL/GenBank/DDBJ databases">
        <title>Emergence of the Ug99 lineage of the wheat stem rust pathogen through somatic hybridization.</title>
        <authorList>
            <person name="Li F."/>
            <person name="Upadhyaya N.M."/>
            <person name="Sperschneider J."/>
            <person name="Matny O."/>
            <person name="Nguyen-Phuc H."/>
            <person name="Mago R."/>
            <person name="Raley C."/>
            <person name="Miller M.E."/>
            <person name="Silverstein K.A.T."/>
            <person name="Henningsen E."/>
            <person name="Hirsch C.D."/>
            <person name="Visser B."/>
            <person name="Pretorius Z.A."/>
            <person name="Steffenson B.J."/>
            <person name="Schwessinger B."/>
            <person name="Dodds P.N."/>
            <person name="Figueroa M."/>
        </authorList>
    </citation>
    <scope>NUCLEOTIDE SEQUENCE [LARGE SCALE GENOMIC DNA]</scope>
    <source>
        <strain evidence="2">21-0</strain>
    </source>
</reference>
<keyword evidence="3" id="KW-1185">Reference proteome</keyword>
<dbReference type="EMBL" id="VSWC01000144">
    <property type="protein sequence ID" value="KAA1077302.1"/>
    <property type="molecule type" value="Genomic_DNA"/>
</dbReference>